<dbReference type="EC" id="3.5.1.-" evidence="3"/>
<name>A0A644YZE2_9ZZZZ</name>
<evidence type="ECO:0000256" key="1">
    <source>
        <dbReference type="ARBA" id="ARBA00022723"/>
    </source>
</evidence>
<organism evidence="3">
    <name type="scientific">bioreactor metagenome</name>
    <dbReference type="NCBI Taxonomy" id="1076179"/>
    <lineage>
        <taxon>unclassified sequences</taxon>
        <taxon>metagenomes</taxon>
        <taxon>ecological metagenomes</taxon>
    </lineage>
</organism>
<evidence type="ECO:0000313" key="3">
    <source>
        <dbReference type="EMBL" id="MPM33926.1"/>
    </source>
</evidence>
<proteinExistence type="predicted"/>
<evidence type="ECO:0000256" key="2">
    <source>
        <dbReference type="ARBA" id="ARBA00022801"/>
    </source>
</evidence>
<dbReference type="PANTHER" id="PTHR11113">
    <property type="entry name" value="N-ACETYLGLUCOSAMINE-6-PHOSPHATE DEACETYLASE"/>
    <property type="match status" value="1"/>
</dbReference>
<dbReference type="GO" id="GO:0008448">
    <property type="term" value="F:N-acetylglucosamine-6-phosphate deacetylase activity"/>
    <property type="evidence" value="ECO:0007669"/>
    <property type="project" value="InterPro"/>
</dbReference>
<accession>A0A644YZE2</accession>
<reference evidence="3" key="1">
    <citation type="submission" date="2019-08" db="EMBL/GenBank/DDBJ databases">
        <authorList>
            <person name="Kucharzyk K."/>
            <person name="Murdoch R.W."/>
            <person name="Higgins S."/>
            <person name="Loffler F."/>
        </authorList>
    </citation>
    <scope>NUCLEOTIDE SEQUENCE</scope>
</reference>
<dbReference type="SUPFAM" id="SSF51556">
    <property type="entry name" value="Metallo-dependent hydrolases"/>
    <property type="match status" value="1"/>
</dbReference>
<comment type="caution">
    <text evidence="3">The sequence shown here is derived from an EMBL/GenBank/DDBJ whole genome shotgun (WGS) entry which is preliminary data.</text>
</comment>
<dbReference type="GO" id="GO:0046872">
    <property type="term" value="F:metal ion binding"/>
    <property type="evidence" value="ECO:0007669"/>
    <property type="project" value="UniProtKB-KW"/>
</dbReference>
<dbReference type="PANTHER" id="PTHR11113:SF14">
    <property type="entry name" value="N-ACETYLGLUCOSAMINE-6-PHOSPHATE DEACETYLASE"/>
    <property type="match status" value="1"/>
</dbReference>
<dbReference type="InterPro" id="IPR003764">
    <property type="entry name" value="GlcNAc_6-P_deAcase"/>
</dbReference>
<keyword evidence="1" id="KW-0479">Metal-binding</keyword>
<dbReference type="PIRSF" id="PIRSF038994">
    <property type="entry name" value="NagA"/>
    <property type="match status" value="1"/>
</dbReference>
<dbReference type="InterPro" id="IPR032466">
    <property type="entry name" value="Metal_Hydrolase"/>
</dbReference>
<gene>
    <name evidence="3" type="primary">agaA_8</name>
    <name evidence="3" type="ORF">SDC9_80507</name>
</gene>
<protein>
    <submittedName>
        <fullName evidence="3">N-acetylgalactosamine-6-phosphate deacetylase</fullName>
        <ecNumber evidence="3">3.5.1.-</ecNumber>
    </submittedName>
</protein>
<dbReference type="GO" id="GO:0006046">
    <property type="term" value="P:N-acetylglucosamine catabolic process"/>
    <property type="evidence" value="ECO:0007669"/>
    <property type="project" value="TreeGrafter"/>
</dbReference>
<sequence length="333" mass="35934">MAISIHHLPGFVDLQVNGFLGVDYSADDLTLDKVRMTALEINRRGTAGFLATVITSSDATYEKNLGLIARAMTDPEIGRIILGIHAEGPFLSDKPGAVGAHNPRYVKKPSVEFFKKMLDWSHNTIKVLTIAAENEGAEELTRYAVSRGVVVSLGHHLADYAAIQRCAAAGASWLTHLGNGVPNEVNRHFNPIWAGLAEDKVAAGLITDGHHLPPHVVKTMIRAKGVDHVIFVSDASPIAGMPPGRYETLGNLAILEPNGYLHNPEKKCLVGSSATILECANVIAGLKAFSPEEIVQMGLIAPLRKIGIDPEKFVAERPDCCGWNDAEGLFRMK</sequence>
<dbReference type="EMBL" id="VSSQ01006809">
    <property type="protein sequence ID" value="MPM33926.1"/>
    <property type="molecule type" value="Genomic_DNA"/>
</dbReference>
<keyword evidence="2 3" id="KW-0378">Hydrolase</keyword>
<dbReference type="AlphaFoldDB" id="A0A644YZE2"/>
<dbReference type="Gene3D" id="3.20.20.140">
    <property type="entry name" value="Metal-dependent hydrolases"/>
    <property type="match status" value="1"/>
</dbReference>